<dbReference type="Proteomes" id="UP000707206">
    <property type="component" value="Unassembled WGS sequence"/>
</dbReference>
<dbReference type="Gene3D" id="2.40.30.170">
    <property type="match status" value="1"/>
</dbReference>
<name>A0A967EBK3_9FLAO</name>
<evidence type="ECO:0000259" key="6">
    <source>
        <dbReference type="Pfam" id="PF25973"/>
    </source>
</evidence>
<evidence type="ECO:0000259" key="5">
    <source>
        <dbReference type="Pfam" id="PF25967"/>
    </source>
</evidence>
<dbReference type="InterPro" id="IPR058627">
    <property type="entry name" value="MdtA-like_C"/>
</dbReference>
<evidence type="ECO:0000259" key="4">
    <source>
        <dbReference type="Pfam" id="PF25954"/>
    </source>
</evidence>
<feature type="domain" description="CusB-like beta-barrel" evidence="4">
    <location>
        <begin position="234"/>
        <end position="306"/>
    </location>
</feature>
<sequence length="394" mass="43209">MNKILATTLTALLLSSCGGNPESSVSDLIDQGDLEALRAKKSEISNQQKSLEEQLQKLDSAIATFAGNEKLPLVTIFAANEQKFDHFLELQGDVKTKQNVLIYPEMQGTLQRVYVKKGQRVGKGQILASIDDGGMGSQLAQLKTQAELAKTTYERQKRLWEQNIGSEIQYLQAKTTYEANENAVKQAESQLGKSIIRAPFSGIIDDIIKDQGTVVAPGPGSEVFRIVNLSDMYIEVDVPESYLGDIQEGKEAKVYFPVLGDTIMTKVRQTGNFINPSNRAFTVEIPIPNEKGNIKPNLTAKVSINDYTNNKAIVIPQSIISENAEGQQYVYIAGKTENENKAEVTKHIITTGRNQGSMVEVLSGVSNGDLLVKEGARSVKDGQIVEILNEKTDE</sequence>
<dbReference type="RefSeq" id="WP_152574914.1">
    <property type="nucleotide sequence ID" value="NZ_VIKU02000004.1"/>
</dbReference>
<keyword evidence="8" id="KW-1185">Reference proteome</keyword>
<keyword evidence="2" id="KW-0175">Coiled coil</keyword>
<dbReference type="InterPro" id="IPR058647">
    <property type="entry name" value="BSH_CzcB-like"/>
</dbReference>
<dbReference type="GO" id="GO:1990281">
    <property type="term" value="C:efflux pump complex"/>
    <property type="evidence" value="ECO:0007669"/>
    <property type="project" value="TreeGrafter"/>
</dbReference>
<accession>A0A967EBK3</accession>
<organism evidence="7 8">
    <name type="scientific">Pelagihabitans pacificus</name>
    <dbReference type="NCBI Taxonomy" id="2696054"/>
    <lineage>
        <taxon>Bacteria</taxon>
        <taxon>Pseudomonadati</taxon>
        <taxon>Bacteroidota</taxon>
        <taxon>Flavobacteriia</taxon>
        <taxon>Flavobacteriales</taxon>
        <taxon>Flavobacteriaceae</taxon>
        <taxon>Pelagihabitans</taxon>
    </lineage>
</organism>
<dbReference type="InterPro" id="IPR058648">
    <property type="entry name" value="HH_CzcB-like"/>
</dbReference>
<dbReference type="AlphaFoldDB" id="A0A967EBK3"/>
<evidence type="ECO:0000256" key="2">
    <source>
        <dbReference type="SAM" id="Coils"/>
    </source>
</evidence>
<dbReference type="PROSITE" id="PS51257">
    <property type="entry name" value="PROKAR_LIPOPROTEIN"/>
    <property type="match status" value="1"/>
</dbReference>
<comment type="similarity">
    <text evidence="1">Belongs to the membrane fusion protein (MFP) (TC 8.A.1) family.</text>
</comment>
<dbReference type="Gene3D" id="1.10.287.470">
    <property type="entry name" value="Helix hairpin bin"/>
    <property type="match status" value="1"/>
</dbReference>
<dbReference type="Pfam" id="PF25954">
    <property type="entry name" value="Beta-barrel_RND_2"/>
    <property type="match status" value="1"/>
</dbReference>
<proteinExistence type="inferred from homology"/>
<reference evidence="7" key="1">
    <citation type="submission" date="2019-07" db="EMBL/GenBank/DDBJ databases">
        <authorList>
            <person name="De-Chao Zhang Q."/>
        </authorList>
    </citation>
    <scope>NUCLEOTIDE SEQUENCE</scope>
    <source>
        <strain evidence="7">TP-CH-4</strain>
    </source>
</reference>
<comment type="caution">
    <text evidence="7">The sequence shown here is derived from an EMBL/GenBank/DDBJ whole genome shotgun (WGS) entry which is preliminary data.</text>
</comment>
<dbReference type="Pfam" id="PF25893">
    <property type="entry name" value="HH_CzcB"/>
    <property type="match status" value="1"/>
</dbReference>
<dbReference type="Pfam" id="PF25967">
    <property type="entry name" value="RND-MFP_C"/>
    <property type="match status" value="1"/>
</dbReference>
<evidence type="ECO:0000313" key="8">
    <source>
        <dbReference type="Proteomes" id="UP000707206"/>
    </source>
</evidence>
<dbReference type="Gene3D" id="2.40.420.20">
    <property type="match status" value="1"/>
</dbReference>
<dbReference type="NCBIfam" id="TIGR01730">
    <property type="entry name" value="RND_mfp"/>
    <property type="match status" value="1"/>
</dbReference>
<reference evidence="7" key="2">
    <citation type="submission" date="2020-03" db="EMBL/GenBank/DDBJ databases">
        <title>Flavobacteriaceae bacterium strain TP-CH-4, a member of the family Flavobacteriaceae isolated from a deep-sea seamount.</title>
        <authorList>
            <person name="Zhang D.-C."/>
        </authorList>
    </citation>
    <scope>NUCLEOTIDE SEQUENCE</scope>
    <source>
        <strain evidence="7">TP-CH-4</strain>
    </source>
</reference>
<feature type="domain" description="CzcB-like alpha-helical hairpin" evidence="3">
    <location>
        <begin position="136"/>
        <end position="191"/>
    </location>
</feature>
<feature type="domain" description="Multidrug resistance protein MdtA-like C-terminal permuted SH3" evidence="5">
    <location>
        <begin position="312"/>
        <end position="376"/>
    </location>
</feature>
<gene>
    <name evidence="7" type="ORF">FK220_013715</name>
</gene>
<dbReference type="Pfam" id="PF25973">
    <property type="entry name" value="BSH_CzcB"/>
    <property type="match status" value="1"/>
</dbReference>
<dbReference type="PANTHER" id="PTHR30469:SF15">
    <property type="entry name" value="HLYD FAMILY OF SECRETION PROTEINS"/>
    <property type="match status" value="1"/>
</dbReference>
<protein>
    <submittedName>
        <fullName evidence="7">Efflux RND transporter periplasmic adaptor subunit</fullName>
    </submittedName>
</protein>
<dbReference type="Gene3D" id="2.40.50.100">
    <property type="match status" value="1"/>
</dbReference>
<dbReference type="GO" id="GO:0015562">
    <property type="term" value="F:efflux transmembrane transporter activity"/>
    <property type="evidence" value="ECO:0007669"/>
    <property type="project" value="TreeGrafter"/>
</dbReference>
<dbReference type="InterPro" id="IPR006143">
    <property type="entry name" value="RND_pump_MFP"/>
</dbReference>
<dbReference type="SUPFAM" id="SSF111369">
    <property type="entry name" value="HlyD-like secretion proteins"/>
    <property type="match status" value="1"/>
</dbReference>
<dbReference type="PANTHER" id="PTHR30469">
    <property type="entry name" value="MULTIDRUG RESISTANCE PROTEIN MDTA"/>
    <property type="match status" value="1"/>
</dbReference>
<feature type="coiled-coil region" evidence="2">
    <location>
        <begin position="139"/>
        <end position="190"/>
    </location>
</feature>
<dbReference type="InterPro" id="IPR058792">
    <property type="entry name" value="Beta-barrel_RND_2"/>
</dbReference>
<evidence type="ECO:0000259" key="3">
    <source>
        <dbReference type="Pfam" id="PF25893"/>
    </source>
</evidence>
<evidence type="ECO:0000256" key="1">
    <source>
        <dbReference type="ARBA" id="ARBA00009477"/>
    </source>
</evidence>
<feature type="domain" description="CzcB-like barrel-sandwich hybrid" evidence="6">
    <location>
        <begin position="100"/>
        <end position="207"/>
    </location>
</feature>
<dbReference type="EMBL" id="VIKU02000004">
    <property type="protein sequence ID" value="NHF60406.1"/>
    <property type="molecule type" value="Genomic_DNA"/>
</dbReference>
<feature type="coiled-coil region" evidence="2">
    <location>
        <begin position="34"/>
        <end position="61"/>
    </location>
</feature>
<evidence type="ECO:0000313" key="7">
    <source>
        <dbReference type="EMBL" id="NHF60406.1"/>
    </source>
</evidence>